<dbReference type="Pfam" id="PF02454">
    <property type="entry name" value="Sigma_1s"/>
    <property type="match status" value="1"/>
</dbReference>
<sequence length="114" mass="13295">MAERKKSKKSRNRYNNCVMTSMGSITNCLRSRENSLALLREYQPLSQDLVHLAIELLTMSGLSHNCQETWAQSIVVYPHWVTESMLQNKELASWLLERTISLAEHQLWKQRAPH</sequence>
<dbReference type="EMBL" id="MT498608">
    <property type="protein sequence ID" value="QSR83634.1"/>
    <property type="molecule type" value="Genomic_RNA"/>
</dbReference>
<dbReference type="InterPro" id="IPR003478">
    <property type="entry name" value="Capsid_sigma_1s"/>
</dbReference>
<name>A0A8A1FW04_9REOV</name>
<proteinExistence type="predicted"/>
<dbReference type="GO" id="GO:0044003">
    <property type="term" value="P:symbiont-mediated perturbation of host process"/>
    <property type="evidence" value="ECO:0007669"/>
    <property type="project" value="InterPro"/>
</dbReference>
<evidence type="ECO:0000313" key="1">
    <source>
        <dbReference type="EMBL" id="QSR83634.1"/>
    </source>
</evidence>
<reference evidence="1" key="1">
    <citation type="submission" date="2020-05" db="EMBL/GenBank/DDBJ databases">
        <authorList>
            <person name="Feng K.H."/>
            <person name="Brown J.D."/>
            <person name="Turner G.G."/>
            <person name="Holmes E.C."/>
            <person name="Allison A.B."/>
        </authorList>
    </citation>
    <scope>NUCLEOTIDE SEQUENCE</scope>
    <source>
        <strain evidence="1">19-LN21</strain>
    </source>
</reference>
<organism evidence="1">
    <name type="scientific">Mammalian orthoreovirus</name>
    <dbReference type="NCBI Taxonomy" id="351073"/>
    <lineage>
        <taxon>Viruses</taxon>
        <taxon>Riboviria</taxon>
        <taxon>Orthornavirae</taxon>
        <taxon>Duplornaviricota</taxon>
        <taxon>Resentoviricetes</taxon>
        <taxon>Reovirales</taxon>
        <taxon>Spinareoviridae</taxon>
        <taxon>Orthoreovirus</taxon>
        <taxon>Orthoreovirus mammalis</taxon>
    </lineage>
</organism>
<protein>
    <submittedName>
        <fullName evidence="1">Sigma 1s viral dissemination protein</fullName>
    </submittedName>
</protein>
<accession>A0A8A1FW04</accession>